<dbReference type="GO" id="GO:0046872">
    <property type="term" value="F:metal ion binding"/>
    <property type="evidence" value="ECO:0007669"/>
    <property type="project" value="InterPro"/>
</dbReference>
<protein>
    <recommendedName>
        <fullName evidence="2">Alcohol dehydrogenase iron-type/glycerol dehydrogenase GldA domain-containing protein</fullName>
    </recommendedName>
</protein>
<evidence type="ECO:0000259" key="2">
    <source>
        <dbReference type="Pfam" id="PF00465"/>
    </source>
</evidence>
<organism evidence="3 4">
    <name type="scientific">Puniceibacterium antarcticum</name>
    <dbReference type="NCBI Taxonomy" id="1206336"/>
    <lineage>
        <taxon>Bacteria</taxon>
        <taxon>Pseudomonadati</taxon>
        <taxon>Pseudomonadota</taxon>
        <taxon>Alphaproteobacteria</taxon>
        <taxon>Rhodobacterales</taxon>
        <taxon>Paracoccaceae</taxon>
        <taxon>Puniceibacterium</taxon>
    </lineage>
</organism>
<evidence type="ECO:0000313" key="4">
    <source>
        <dbReference type="Proteomes" id="UP000231259"/>
    </source>
</evidence>
<dbReference type="Gene3D" id="3.40.50.1970">
    <property type="match status" value="1"/>
</dbReference>
<dbReference type="Pfam" id="PF00465">
    <property type="entry name" value="Fe-ADH"/>
    <property type="match status" value="1"/>
</dbReference>
<keyword evidence="4" id="KW-1185">Reference proteome</keyword>
<evidence type="ECO:0000256" key="1">
    <source>
        <dbReference type="ARBA" id="ARBA00023002"/>
    </source>
</evidence>
<accession>A0A2G8QTB9</accession>
<dbReference type="PROSITE" id="PS51257">
    <property type="entry name" value="PROKAR_LIPOPROTEIN"/>
    <property type="match status" value="1"/>
</dbReference>
<gene>
    <name evidence="3" type="ORF">P775_28470</name>
</gene>
<proteinExistence type="predicted"/>
<keyword evidence="1" id="KW-0560">Oxidoreductase</keyword>
<sequence>MSTRDWSTVQSRRSFPTLVWFGAGCLRDLLAALQEIGGTSPLIVTDRGLAVSDSIAWARAGLQAAGILFAMFSAVQPNRPPIMSQTVSRR</sequence>
<evidence type="ECO:0000313" key="3">
    <source>
        <dbReference type="EMBL" id="PIL12441.1"/>
    </source>
</evidence>
<dbReference type="InterPro" id="IPR001670">
    <property type="entry name" value="ADH_Fe/GldA"/>
</dbReference>
<dbReference type="EMBL" id="AWWI01000186">
    <property type="protein sequence ID" value="PIL12441.1"/>
    <property type="molecule type" value="Genomic_DNA"/>
</dbReference>
<comment type="caution">
    <text evidence="3">The sequence shown here is derived from an EMBL/GenBank/DDBJ whole genome shotgun (WGS) entry which is preliminary data.</text>
</comment>
<dbReference type="AlphaFoldDB" id="A0A2G8QTB9"/>
<dbReference type="Proteomes" id="UP000231259">
    <property type="component" value="Unassembled WGS sequence"/>
</dbReference>
<dbReference type="GO" id="GO:0016491">
    <property type="term" value="F:oxidoreductase activity"/>
    <property type="evidence" value="ECO:0007669"/>
    <property type="project" value="UniProtKB-KW"/>
</dbReference>
<name>A0A2G8QTB9_9RHOB</name>
<reference evidence="3 4" key="1">
    <citation type="submission" date="2013-09" db="EMBL/GenBank/DDBJ databases">
        <title>Genome sequencing of Phaeobacter antarcticus sp. nov. SM1211.</title>
        <authorList>
            <person name="Zhang X.-Y."/>
            <person name="Liu C."/>
            <person name="Chen X.-L."/>
            <person name="Xie B.-B."/>
            <person name="Qin Q.-L."/>
            <person name="Rong J.-C."/>
            <person name="Zhang Y.-Z."/>
        </authorList>
    </citation>
    <scope>NUCLEOTIDE SEQUENCE [LARGE SCALE GENOMIC DNA]</scope>
    <source>
        <strain evidence="3 4">SM1211</strain>
    </source>
</reference>
<dbReference type="SUPFAM" id="SSF56796">
    <property type="entry name" value="Dehydroquinate synthase-like"/>
    <property type="match status" value="1"/>
</dbReference>
<feature type="domain" description="Alcohol dehydrogenase iron-type/glycerol dehydrogenase GldA" evidence="2">
    <location>
        <begin position="16"/>
        <end position="80"/>
    </location>
</feature>